<dbReference type="GO" id="GO:0030295">
    <property type="term" value="F:protein kinase activator activity"/>
    <property type="evidence" value="ECO:0007669"/>
    <property type="project" value="TreeGrafter"/>
</dbReference>
<dbReference type="CDD" id="cd00211">
    <property type="entry name" value="PTS_IIA_fru"/>
    <property type="match status" value="1"/>
</dbReference>
<keyword evidence="3" id="KW-1185">Reference proteome</keyword>
<dbReference type="InterPro" id="IPR002178">
    <property type="entry name" value="PTS_EIIA_type-2_dom"/>
</dbReference>
<dbReference type="InterPro" id="IPR016152">
    <property type="entry name" value="PTrfase/Anion_transptr"/>
</dbReference>
<dbReference type="PROSITE" id="PS51094">
    <property type="entry name" value="PTS_EIIA_TYPE_2"/>
    <property type="match status" value="1"/>
</dbReference>
<gene>
    <name evidence="2" type="primary">ptsN_2</name>
    <name evidence="2" type="ORF">SCARR_03459</name>
</gene>
<sequence length="270" mass="29783">MNLLNAMHPECVQAQADCANRDDVLAAIARLAKQSPVLKNMDEPAILKGLIDREELSTTGFGGGIAIPHCRLGNVKDFVVGILSVPSGAEFNAMDGKPVKLFVFIIAPSSGSNEHIKILSAISQVLNVPQHVGEMLMAPTAEVLAENFLRHIRDEADSKQHDTKNLFRVQIQDEDLFHDVIKIFASFNASTVMVTEAEPAANYIQKMPLFAGFWSDKQAEFCKVILATVDKQDTNETIRRIEQKVGSLDERDDMLLTVQELFYCAGSLNI</sequence>
<dbReference type="PANTHER" id="PTHR47738">
    <property type="entry name" value="PTS SYSTEM FRUCTOSE-LIKE EIIA COMPONENT-RELATED"/>
    <property type="match status" value="1"/>
</dbReference>
<dbReference type="RefSeq" id="WP_168433385.1">
    <property type="nucleotide sequence ID" value="NZ_CAAHFH010000002.1"/>
</dbReference>
<dbReference type="Pfam" id="PF00359">
    <property type="entry name" value="PTS_EIIA_2"/>
    <property type="match status" value="1"/>
</dbReference>
<dbReference type="Gene3D" id="3.40.930.10">
    <property type="entry name" value="Mannitol-specific EII, Chain A"/>
    <property type="match status" value="1"/>
</dbReference>
<name>A0A6C2UQX5_9BACT</name>
<dbReference type="SUPFAM" id="SSF55804">
    <property type="entry name" value="Phoshotransferase/anion transport protein"/>
    <property type="match status" value="1"/>
</dbReference>
<dbReference type="AlphaFoldDB" id="A0A6C2UQX5"/>
<dbReference type="Proteomes" id="UP000346198">
    <property type="component" value="Unassembled WGS sequence"/>
</dbReference>
<dbReference type="EMBL" id="CAAHFH010000002">
    <property type="protein sequence ID" value="VGO21386.1"/>
    <property type="molecule type" value="Genomic_DNA"/>
</dbReference>
<dbReference type="InterPro" id="IPR051541">
    <property type="entry name" value="PTS_SugarTrans_NitroReg"/>
</dbReference>
<dbReference type="PANTHER" id="PTHR47738:SF1">
    <property type="entry name" value="NITROGEN REGULATORY PROTEIN"/>
    <property type="match status" value="1"/>
</dbReference>
<protein>
    <submittedName>
        <fullName evidence="2">Nitrogen regulatory protein</fullName>
    </submittedName>
</protein>
<accession>A0A6C2UQX5</accession>
<evidence type="ECO:0000259" key="1">
    <source>
        <dbReference type="PROSITE" id="PS51094"/>
    </source>
</evidence>
<reference evidence="2 3" key="1">
    <citation type="submission" date="2019-04" db="EMBL/GenBank/DDBJ databases">
        <authorList>
            <person name="Van Vliet M D."/>
        </authorList>
    </citation>
    <scope>NUCLEOTIDE SEQUENCE [LARGE SCALE GENOMIC DNA]</scope>
    <source>
        <strain evidence="2 3">F21</strain>
    </source>
</reference>
<feature type="domain" description="PTS EIIA type-2" evidence="1">
    <location>
        <begin position="5"/>
        <end position="152"/>
    </location>
</feature>
<proteinExistence type="predicted"/>
<evidence type="ECO:0000313" key="3">
    <source>
        <dbReference type="Proteomes" id="UP000346198"/>
    </source>
</evidence>
<evidence type="ECO:0000313" key="2">
    <source>
        <dbReference type="EMBL" id="VGO21386.1"/>
    </source>
</evidence>
<organism evidence="2 3">
    <name type="scientific">Pontiella sulfatireligans</name>
    <dbReference type="NCBI Taxonomy" id="2750658"/>
    <lineage>
        <taxon>Bacteria</taxon>
        <taxon>Pseudomonadati</taxon>
        <taxon>Kiritimatiellota</taxon>
        <taxon>Kiritimatiellia</taxon>
        <taxon>Kiritimatiellales</taxon>
        <taxon>Pontiellaceae</taxon>
        <taxon>Pontiella</taxon>
    </lineage>
</organism>